<protein>
    <submittedName>
        <fullName evidence="4 5">Uncharacterized protein</fullName>
    </submittedName>
</protein>
<dbReference type="InterPro" id="IPR003690">
    <property type="entry name" value="MTERF"/>
</dbReference>
<dbReference type="InParanoid" id="A0A2K1II22"/>
<proteinExistence type="inferred from homology"/>
<dbReference type="Gene3D" id="1.25.70.10">
    <property type="entry name" value="Transcription termination factor 3, mitochondrial"/>
    <property type="match status" value="2"/>
</dbReference>
<dbReference type="EMBL" id="ABEU02000023">
    <property type="protein sequence ID" value="PNR28926.1"/>
    <property type="molecule type" value="Genomic_DNA"/>
</dbReference>
<dbReference type="InterPro" id="IPR038538">
    <property type="entry name" value="MTERF_sf"/>
</dbReference>
<keyword evidence="2" id="KW-0806">Transcription termination</keyword>
<evidence type="ECO:0000256" key="2">
    <source>
        <dbReference type="ARBA" id="ARBA00022472"/>
    </source>
</evidence>
<keyword evidence="2" id="KW-0805">Transcription regulation</keyword>
<dbReference type="SMART" id="SM00733">
    <property type="entry name" value="Mterf"/>
    <property type="match status" value="2"/>
</dbReference>
<name>A0A2K1II22_PHYPA</name>
<comment type="similarity">
    <text evidence="1">Belongs to the mTERF family.</text>
</comment>
<dbReference type="GO" id="GO:0006353">
    <property type="term" value="P:DNA-templated transcription termination"/>
    <property type="evidence" value="ECO:0007669"/>
    <property type="project" value="UniProtKB-KW"/>
</dbReference>
<keyword evidence="6" id="KW-1185">Reference proteome</keyword>
<reference evidence="4 6" key="1">
    <citation type="journal article" date="2008" name="Science">
        <title>The Physcomitrella genome reveals evolutionary insights into the conquest of land by plants.</title>
        <authorList>
            <person name="Rensing S."/>
            <person name="Lang D."/>
            <person name="Zimmer A."/>
            <person name="Terry A."/>
            <person name="Salamov A."/>
            <person name="Shapiro H."/>
            <person name="Nishiyama T."/>
            <person name="Perroud P.-F."/>
            <person name="Lindquist E."/>
            <person name="Kamisugi Y."/>
            <person name="Tanahashi T."/>
            <person name="Sakakibara K."/>
            <person name="Fujita T."/>
            <person name="Oishi K."/>
            <person name="Shin-I T."/>
            <person name="Kuroki Y."/>
            <person name="Toyoda A."/>
            <person name="Suzuki Y."/>
            <person name="Hashimoto A."/>
            <person name="Yamaguchi K."/>
            <person name="Sugano A."/>
            <person name="Kohara Y."/>
            <person name="Fujiyama A."/>
            <person name="Anterola A."/>
            <person name="Aoki S."/>
            <person name="Ashton N."/>
            <person name="Barbazuk W.B."/>
            <person name="Barker E."/>
            <person name="Bennetzen J."/>
            <person name="Bezanilla M."/>
            <person name="Blankenship R."/>
            <person name="Cho S.H."/>
            <person name="Dutcher S."/>
            <person name="Estelle M."/>
            <person name="Fawcett J.A."/>
            <person name="Gundlach H."/>
            <person name="Hanada K."/>
            <person name="Heyl A."/>
            <person name="Hicks K.A."/>
            <person name="Hugh J."/>
            <person name="Lohr M."/>
            <person name="Mayer K."/>
            <person name="Melkozernov A."/>
            <person name="Murata T."/>
            <person name="Nelson D."/>
            <person name="Pils B."/>
            <person name="Prigge M."/>
            <person name="Reiss B."/>
            <person name="Renner T."/>
            <person name="Rombauts S."/>
            <person name="Rushton P."/>
            <person name="Sanderfoot A."/>
            <person name="Schween G."/>
            <person name="Shiu S.-H."/>
            <person name="Stueber K."/>
            <person name="Theodoulou F.L."/>
            <person name="Tu H."/>
            <person name="Van de Peer Y."/>
            <person name="Verrier P.J."/>
            <person name="Waters E."/>
            <person name="Wood A."/>
            <person name="Yang L."/>
            <person name="Cove D."/>
            <person name="Cuming A."/>
            <person name="Hasebe M."/>
            <person name="Lucas S."/>
            <person name="Mishler D.B."/>
            <person name="Reski R."/>
            <person name="Grigoriev I."/>
            <person name="Quatrano R.S."/>
            <person name="Boore J.L."/>
        </authorList>
    </citation>
    <scope>NUCLEOTIDE SEQUENCE [LARGE SCALE GENOMIC DNA]</scope>
    <source>
        <strain evidence="5 6">cv. Gransden 2004</strain>
    </source>
</reference>
<keyword evidence="2" id="KW-0804">Transcription</keyword>
<organism evidence="4">
    <name type="scientific">Physcomitrium patens</name>
    <name type="common">Spreading-leaved earth moss</name>
    <name type="synonym">Physcomitrella patens</name>
    <dbReference type="NCBI Taxonomy" id="3218"/>
    <lineage>
        <taxon>Eukaryota</taxon>
        <taxon>Viridiplantae</taxon>
        <taxon>Streptophyta</taxon>
        <taxon>Embryophyta</taxon>
        <taxon>Bryophyta</taxon>
        <taxon>Bryophytina</taxon>
        <taxon>Bryopsida</taxon>
        <taxon>Funariidae</taxon>
        <taxon>Funariales</taxon>
        <taxon>Funariaceae</taxon>
        <taxon>Physcomitrium</taxon>
    </lineage>
</organism>
<evidence type="ECO:0000313" key="6">
    <source>
        <dbReference type="Proteomes" id="UP000006727"/>
    </source>
</evidence>
<dbReference type="Proteomes" id="UP000006727">
    <property type="component" value="Chromosome 23"/>
</dbReference>
<evidence type="ECO:0000313" key="4">
    <source>
        <dbReference type="EMBL" id="PNR28926.1"/>
    </source>
</evidence>
<dbReference type="EnsemblPlants" id="Pp3c23_4470V3.1">
    <property type="protein sequence ID" value="Pp3c23_4470V3.1"/>
    <property type="gene ID" value="Pp3c23_4470"/>
</dbReference>
<dbReference type="GO" id="GO:0003676">
    <property type="term" value="F:nucleic acid binding"/>
    <property type="evidence" value="ECO:0007669"/>
    <property type="project" value="InterPro"/>
</dbReference>
<accession>A0A2K1II22</accession>
<dbReference type="OMA" id="LWSDQKF"/>
<gene>
    <name evidence="4" type="ORF">PHYPA_027618</name>
</gene>
<sequence length="243" mass="27071">MSKSLHDLELNFFGRSSALEIAWDEEKSQTNWAYLENRVGIPKLKFPAVVVRCTRLLQCTGEAVSVTSLSAGPRHQRTGACSGAHAMPTSVKLQLKPTVDFLQTLSLAKVELGRMLTTCPNLLQYSLDNRFRPNINFFNSIRIQGSAVRELVIFFPNTLIREAGYYSSPSWSTCGAWVSPLMLTMGRPLSELVEFPAFYGYNLNKTIAPRHRRLGKQASACTLVAMLACSDPKFNERFGIVCA</sequence>
<keyword evidence="3" id="KW-0809">Transit peptide</keyword>
<reference evidence="5" key="3">
    <citation type="submission" date="2020-12" db="UniProtKB">
        <authorList>
            <consortium name="EnsemblPlants"/>
        </authorList>
    </citation>
    <scope>IDENTIFICATION</scope>
</reference>
<reference evidence="4 6" key="2">
    <citation type="journal article" date="2018" name="Plant J.">
        <title>The Physcomitrella patens chromosome-scale assembly reveals moss genome structure and evolution.</title>
        <authorList>
            <person name="Lang D."/>
            <person name="Ullrich K.K."/>
            <person name="Murat F."/>
            <person name="Fuchs J."/>
            <person name="Jenkins J."/>
            <person name="Haas F.B."/>
            <person name="Piednoel M."/>
            <person name="Gundlach H."/>
            <person name="Van Bel M."/>
            <person name="Meyberg R."/>
            <person name="Vives C."/>
            <person name="Morata J."/>
            <person name="Symeonidi A."/>
            <person name="Hiss M."/>
            <person name="Muchero W."/>
            <person name="Kamisugi Y."/>
            <person name="Saleh O."/>
            <person name="Blanc G."/>
            <person name="Decker E.L."/>
            <person name="van Gessel N."/>
            <person name="Grimwood J."/>
            <person name="Hayes R.D."/>
            <person name="Graham S.W."/>
            <person name="Gunter L.E."/>
            <person name="McDaniel S.F."/>
            <person name="Hoernstein S.N.W."/>
            <person name="Larsson A."/>
            <person name="Li F.W."/>
            <person name="Perroud P.F."/>
            <person name="Phillips J."/>
            <person name="Ranjan P."/>
            <person name="Rokshar D.S."/>
            <person name="Rothfels C.J."/>
            <person name="Schneider L."/>
            <person name="Shu S."/>
            <person name="Stevenson D.W."/>
            <person name="Thummler F."/>
            <person name="Tillich M."/>
            <person name="Villarreal Aguilar J.C."/>
            <person name="Widiez T."/>
            <person name="Wong G.K."/>
            <person name="Wymore A."/>
            <person name="Zhang Y."/>
            <person name="Zimmer A.D."/>
            <person name="Quatrano R.S."/>
            <person name="Mayer K.F.X."/>
            <person name="Goodstein D."/>
            <person name="Casacuberta J.M."/>
            <person name="Vandepoele K."/>
            <person name="Reski R."/>
            <person name="Cuming A.C."/>
            <person name="Tuskan G.A."/>
            <person name="Maumus F."/>
            <person name="Salse J."/>
            <person name="Schmutz J."/>
            <person name="Rensing S.A."/>
        </authorList>
    </citation>
    <scope>NUCLEOTIDE SEQUENCE [LARGE SCALE GENOMIC DNA]</scope>
    <source>
        <strain evidence="5 6">cv. Gransden 2004</strain>
    </source>
</reference>
<dbReference type="AlphaFoldDB" id="A0A2K1II22"/>
<dbReference type="Gramene" id="Pp3c23_4470V3.1">
    <property type="protein sequence ID" value="Pp3c23_4470V3.1"/>
    <property type="gene ID" value="Pp3c23_4470"/>
</dbReference>
<evidence type="ECO:0000313" key="5">
    <source>
        <dbReference type="EnsemblPlants" id="Pp3c23_4470V3.1"/>
    </source>
</evidence>
<dbReference type="PANTHER" id="PTHR13068:SF173">
    <property type="entry name" value="EMB|CAB62602.1"/>
    <property type="match status" value="1"/>
</dbReference>
<dbReference type="STRING" id="3218.A0A2K1II22"/>
<dbReference type="PANTHER" id="PTHR13068">
    <property type="entry name" value="CGI-12 PROTEIN-RELATED"/>
    <property type="match status" value="1"/>
</dbReference>
<dbReference type="Pfam" id="PF02536">
    <property type="entry name" value="mTERF"/>
    <property type="match status" value="2"/>
</dbReference>
<evidence type="ECO:0000256" key="3">
    <source>
        <dbReference type="ARBA" id="ARBA00022946"/>
    </source>
</evidence>
<evidence type="ECO:0000256" key="1">
    <source>
        <dbReference type="ARBA" id="ARBA00007692"/>
    </source>
</evidence>
<dbReference type="PaxDb" id="3218-PP1S16_107V6.1"/>